<keyword evidence="3" id="KW-0378">Hydrolase</keyword>
<keyword evidence="1" id="KW-0472">Membrane</keyword>
<feature type="transmembrane region" description="Helical" evidence="1">
    <location>
        <begin position="200"/>
        <end position="218"/>
    </location>
</feature>
<organism evidence="3 4">
    <name type="scientific">Clostridium botulinum C/D str. DC5</name>
    <dbReference type="NCBI Taxonomy" id="1443128"/>
    <lineage>
        <taxon>Bacteria</taxon>
        <taxon>Bacillati</taxon>
        <taxon>Bacillota</taxon>
        <taxon>Clostridia</taxon>
        <taxon>Eubacteriales</taxon>
        <taxon>Clostridiaceae</taxon>
        <taxon>Clostridium</taxon>
    </lineage>
</organism>
<evidence type="ECO:0000259" key="2">
    <source>
        <dbReference type="Pfam" id="PF02517"/>
    </source>
</evidence>
<feature type="domain" description="CAAX prenyl protease 2/Lysostaphin resistance protein A-like" evidence="2">
    <location>
        <begin position="145"/>
        <end position="236"/>
    </location>
</feature>
<dbReference type="PANTHER" id="PTHR39430">
    <property type="entry name" value="MEMBRANE-ASSOCIATED PROTEASE-RELATED"/>
    <property type="match status" value="1"/>
</dbReference>
<comment type="caution">
    <text evidence="3">The sequence shown here is derived from an EMBL/GenBank/DDBJ whole genome shotgun (WGS) entry which is preliminary data.</text>
</comment>
<evidence type="ECO:0000256" key="1">
    <source>
        <dbReference type="SAM" id="Phobius"/>
    </source>
</evidence>
<keyword evidence="1" id="KW-1133">Transmembrane helix</keyword>
<keyword evidence="3" id="KW-0645">Protease</keyword>
<keyword evidence="1" id="KW-0812">Transmembrane</keyword>
<proteinExistence type="predicted"/>
<feature type="transmembrane region" description="Helical" evidence="1">
    <location>
        <begin position="274"/>
        <end position="293"/>
    </location>
</feature>
<dbReference type="InterPro" id="IPR003675">
    <property type="entry name" value="Rce1/LyrA-like_dom"/>
</dbReference>
<feature type="transmembrane region" description="Helical" evidence="1">
    <location>
        <begin position="144"/>
        <end position="166"/>
    </location>
</feature>
<dbReference type="Proteomes" id="UP000030014">
    <property type="component" value="Unassembled WGS sequence"/>
</dbReference>
<accession>A0A0A0I3G5</accession>
<name>A0A0A0I3G5_CLOBO</name>
<dbReference type="Pfam" id="PF02517">
    <property type="entry name" value="Rce1-like"/>
    <property type="match status" value="1"/>
</dbReference>
<dbReference type="GO" id="GO:0080120">
    <property type="term" value="P:CAAX-box protein maturation"/>
    <property type="evidence" value="ECO:0007669"/>
    <property type="project" value="UniProtKB-ARBA"/>
</dbReference>
<dbReference type="RefSeq" id="WP_039259961.1">
    <property type="nucleotide sequence ID" value="NZ_JDRY01000088.1"/>
</dbReference>
<dbReference type="AlphaFoldDB" id="A0A0A0I3G5"/>
<feature type="transmembrane region" description="Helical" evidence="1">
    <location>
        <begin position="12"/>
        <end position="33"/>
    </location>
</feature>
<sequence length="309" mass="35185">MIKKHNKLSAVIKIFLAFLMYCVTATVCTQVLVEFLGNHLFNISSGKEVYFKVMELLLNTEIGTLLLKTIESICVFSTIFLLLKAFDNKSIRDIGLRDLKKNYKYIIYGLILGAVSITGIFLMLLMGKFIVLDNSLKKPSINKYIIIDILLFILVGINEEVLCRGYILNVLDIKKKPIRSSIISSVIFSLLHILNPNVKIIGMINIFLIGLLFSYMYINSKNLWMSIGYHITWNYFQGNVFGFPVSGQNQFSSIYSIKYIKESIITGGEFGPEAGILVTLIICISFIFVYNFISHNKVYANNSRQNIRM</sequence>
<feature type="transmembrane region" description="Helical" evidence="1">
    <location>
        <begin position="65"/>
        <end position="86"/>
    </location>
</feature>
<dbReference type="GO" id="GO:0004175">
    <property type="term" value="F:endopeptidase activity"/>
    <property type="evidence" value="ECO:0007669"/>
    <property type="project" value="UniProtKB-ARBA"/>
</dbReference>
<reference evidence="3 4" key="1">
    <citation type="submission" date="2014-01" db="EMBL/GenBank/DDBJ databases">
        <title>Plasmidome dynamics in the species complex Clostridium novyi sensu lato converts strains of independent lineages into distinctly different pathogens.</title>
        <authorList>
            <person name="Skarin H."/>
            <person name="Segerman B."/>
        </authorList>
    </citation>
    <scope>NUCLEOTIDE SEQUENCE [LARGE SCALE GENOMIC DNA]</scope>
    <source>
        <strain evidence="3 4">DC5</strain>
    </source>
</reference>
<dbReference type="EMBL" id="JDRY01000088">
    <property type="protein sequence ID" value="KGM95949.1"/>
    <property type="molecule type" value="Genomic_DNA"/>
</dbReference>
<dbReference type="PANTHER" id="PTHR39430:SF1">
    <property type="entry name" value="PROTEASE"/>
    <property type="match status" value="1"/>
</dbReference>
<protein>
    <submittedName>
        <fullName evidence="3">CAAX protease</fullName>
    </submittedName>
</protein>
<evidence type="ECO:0000313" key="3">
    <source>
        <dbReference type="EMBL" id="KGM95949.1"/>
    </source>
</evidence>
<feature type="transmembrane region" description="Helical" evidence="1">
    <location>
        <begin position="107"/>
        <end position="132"/>
    </location>
</feature>
<gene>
    <name evidence="3" type="ORF">Z955_13900</name>
</gene>
<dbReference type="GO" id="GO:0006508">
    <property type="term" value="P:proteolysis"/>
    <property type="evidence" value="ECO:0007669"/>
    <property type="project" value="UniProtKB-KW"/>
</dbReference>
<evidence type="ECO:0000313" key="4">
    <source>
        <dbReference type="Proteomes" id="UP000030014"/>
    </source>
</evidence>